<keyword evidence="2" id="KW-1185">Reference proteome</keyword>
<dbReference type="Proteomes" id="UP000032668">
    <property type="component" value="Unassembled WGS sequence"/>
</dbReference>
<sequence>MKSEFGPISDEWPCFSFTKKSVGQRLQTEFRPGRDIIVYVGTTNPETTENPDHRSRLISAVSIEPNQILDTSKIVPEHMWEWSVSTWGEKWQYSMAAIDAALMIGPPFPEARAVAPTAYTSFAEIQNRGNVVEALGEERALIMALAVERIALKLAEPVQRYMNLMRSALIPDKTVKQEAYRIAENILDRLRKGGEVSSRLNPVRAAPNLSDLIALITQKWQDDQKGKCALCGGSLVQTKSSMLQPSPDRIDSTNVNYDDKNLQITHLACNLAKNKWGISDFKDWLAIVQAGALASDQIGERR</sequence>
<reference evidence="1 2" key="1">
    <citation type="submission" date="2012-11" db="EMBL/GenBank/DDBJ databases">
        <title>Whole genome sequence of Acidocella aminolytica 101 = DSM 11237.</title>
        <authorList>
            <person name="Azuma Y."/>
            <person name="Higashiura N."/>
            <person name="Hirakawa H."/>
            <person name="Matsushita K."/>
        </authorList>
    </citation>
    <scope>NUCLEOTIDE SEQUENCE [LARGE SCALE GENOMIC DNA]</scope>
    <source>
        <strain evidence="2">101 / DSM 11237</strain>
    </source>
</reference>
<dbReference type="EMBL" id="BANC01000036">
    <property type="protein sequence ID" value="GAN80083.1"/>
    <property type="molecule type" value="Genomic_DNA"/>
</dbReference>
<proteinExistence type="predicted"/>
<evidence type="ECO:0000313" key="1">
    <source>
        <dbReference type="EMBL" id="GAN80083.1"/>
    </source>
</evidence>
<gene>
    <name evidence="1" type="ORF">Aam_036_005</name>
</gene>
<evidence type="ECO:0000313" key="2">
    <source>
        <dbReference type="Proteomes" id="UP000032668"/>
    </source>
</evidence>
<comment type="caution">
    <text evidence="1">The sequence shown here is derived from an EMBL/GenBank/DDBJ whole genome shotgun (WGS) entry which is preliminary data.</text>
</comment>
<organism evidence="1 2">
    <name type="scientific">Acidocella aminolytica 101 = DSM 11237</name>
    <dbReference type="NCBI Taxonomy" id="1120923"/>
    <lineage>
        <taxon>Bacteria</taxon>
        <taxon>Pseudomonadati</taxon>
        <taxon>Pseudomonadota</taxon>
        <taxon>Alphaproteobacteria</taxon>
        <taxon>Acetobacterales</taxon>
        <taxon>Acidocellaceae</taxon>
        <taxon>Acidocella</taxon>
    </lineage>
</organism>
<accession>A0A0D6PFT7</accession>
<dbReference type="RefSeq" id="WP_241869353.1">
    <property type="nucleotide sequence ID" value="NZ_BANC01000036.1"/>
</dbReference>
<protein>
    <submittedName>
        <fullName evidence="1">Uncharacterized protein</fullName>
    </submittedName>
</protein>
<name>A0A0D6PFT7_9PROT</name>
<dbReference type="AlphaFoldDB" id="A0A0D6PFT7"/>